<organism evidence="1 2">
    <name type="scientific">Coemansia helicoidea</name>
    <dbReference type="NCBI Taxonomy" id="1286919"/>
    <lineage>
        <taxon>Eukaryota</taxon>
        <taxon>Fungi</taxon>
        <taxon>Fungi incertae sedis</taxon>
        <taxon>Zoopagomycota</taxon>
        <taxon>Kickxellomycotina</taxon>
        <taxon>Kickxellomycetes</taxon>
        <taxon>Kickxellales</taxon>
        <taxon>Kickxellaceae</taxon>
        <taxon>Coemansia</taxon>
    </lineage>
</organism>
<sequence length="651" mass="70072">MADVPPNDAELDELLDSALEEFSTPAPPPPPRAGAKPAASAAPAAANAAGAAGSASFEDEFMRQLTQGMEDMLKGSSGAAGSGSDSEMRSAFDQLLKQMGSLPGDLGAAQQEPAAPTGEAADGEPASFQDKIKATMDKLKESADQADADAGADLGGAGMMEELMRQLDQAGDDPQLDSLVDDVIGQLMSKEVLQQPLRDLDAAYPKYLAENKDSLSADELRRYEKQHGCIREILALFGELDDDAANDPRVVDLLQKMQDCGQPPSELLKLLAPDMELDGDGNVKVPEAPNCTVINYCGACVQDRLLQHGWLADLAARPQAARGWDADSLRRLYAYQSERLQARRQRVAALRAQIQAREQQIAAARRVCSELAERVGARQVELLEHERGPAAQLERDALEASEAAGKSAAQQQRASAMLRADRRTLADALCEVVGLQLAPPASGDDVFSGMDAQARLFGLPWPSTDDWAKYPSDYINACVSHCVQVFSVLAHYLHLRLPFEIVKRRSSLFIRPSLREADGGEAGPGEAALSVGDANRASFVVGLGMLFYDVAYMCHRQGVRVATEHITEVIGNLRQAVVALADRENEARLRLPFTLDVYAVVQEVLKMYAASGDAEADAALRGRVHDVLRSLRLCDDAIDAVEGDDASWAII</sequence>
<evidence type="ECO:0000313" key="2">
    <source>
        <dbReference type="Proteomes" id="UP001140087"/>
    </source>
</evidence>
<evidence type="ECO:0000313" key="1">
    <source>
        <dbReference type="EMBL" id="KAJ2806939.1"/>
    </source>
</evidence>
<dbReference type="Proteomes" id="UP001140087">
    <property type="component" value="Unassembled WGS sequence"/>
</dbReference>
<gene>
    <name evidence="1" type="primary">PEX19</name>
    <name evidence="1" type="ORF">H4R21_000675</name>
</gene>
<accession>A0ACC1LG78</accession>
<dbReference type="EMBL" id="JANBUN010000099">
    <property type="protein sequence ID" value="KAJ2806939.1"/>
    <property type="molecule type" value="Genomic_DNA"/>
</dbReference>
<name>A0ACC1LG78_9FUNG</name>
<keyword evidence="1" id="KW-0675">Receptor</keyword>
<protein>
    <submittedName>
        <fullName evidence="1">Peroxisome chaperone and import receptor</fullName>
    </submittedName>
</protein>
<reference evidence="1" key="1">
    <citation type="submission" date="2022-07" db="EMBL/GenBank/DDBJ databases">
        <title>Phylogenomic reconstructions and comparative analyses of Kickxellomycotina fungi.</title>
        <authorList>
            <person name="Reynolds N.K."/>
            <person name="Stajich J.E."/>
            <person name="Barry K."/>
            <person name="Grigoriev I.V."/>
            <person name="Crous P."/>
            <person name="Smith M.E."/>
        </authorList>
    </citation>
    <scope>NUCLEOTIDE SEQUENCE</scope>
    <source>
        <strain evidence="1">BCRC 34780</strain>
    </source>
</reference>
<comment type="caution">
    <text evidence="1">The sequence shown here is derived from an EMBL/GenBank/DDBJ whole genome shotgun (WGS) entry which is preliminary data.</text>
</comment>
<proteinExistence type="predicted"/>
<keyword evidence="2" id="KW-1185">Reference proteome</keyword>